<gene>
    <name evidence="16 17" type="primary">B3GNT5</name>
</gene>
<comment type="catalytic activity">
    <reaction evidence="13">
        <text>a beta-D-Gal-(1-&gt;4)-beta-D-Glc-(1&lt;-&gt;1)-Cer(d18:1(4E)) + UDP-N-acetyl-alpha-D-glucosamine = a beta-D-GlcNAc-(1-&gt;3)-beta-D-Gal-(1-&gt;4)-beta-D-Glc-(1&lt;-&gt;1)-Cer(d18:1(4E)) + UDP + H(+)</text>
        <dbReference type="Rhea" id="RHEA:13905"/>
        <dbReference type="ChEBI" id="CHEBI:15378"/>
        <dbReference type="ChEBI" id="CHEBI:17103"/>
        <dbReference type="ChEBI" id="CHEBI:17950"/>
        <dbReference type="ChEBI" id="CHEBI:57705"/>
        <dbReference type="ChEBI" id="CHEBI:58223"/>
        <dbReference type="EC" id="2.4.1.206"/>
    </reaction>
    <physiologicalReaction direction="left-to-right" evidence="13">
        <dbReference type="Rhea" id="RHEA:13906"/>
    </physiologicalReaction>
</comment>
<evidence type="ECO:0000313" key="16">
    <source>
        <dbReference type="RefSeq" id="XP_013930085.1"/>
    </source>
</evidence>
<keyword evidence="5" id="KW-0808">Transferase</keyword>
<evidence type="ECO:0000256" key="9">
    <source>
        <dbReference type="ARBA" id="ARBA00023034"/>
    </source>
</evidence>
<comment type="catalytic activity">
    <reaction evidence="12">
        <text>a neolactoside nLc4Cer(d18:1(4E)) + UDP-N-acetyl-alpha-D-glucosamine = a neolactoside IV(3)-beta-GlcNAc-nLc4Cer(d18:1(4E)) + UDP + H(+)</text>
        <dbReference type="Rhea" id="RHEA:23004"/>
        <dbReference type="ChEBI" id="CHEBI:15378"/>
        <dbReference type="ChEBI" id="CHEBI:17006"/>
        <dbReference type="ChEBI" id="CHEBI:57705"/>
        <dbReference type="ChEBI" id="CHEBI:58223"/>
        <dbReference type="ChEBI" id="CHEBI:142448"/>
    </reaction>
    <physiologicalReaction direction="left-to-right" evidence="12">
        <dbReference type="Rhea" id="RHEA:23005"/>
    </physiologicalReaction>
</comment>
<dbReference type="GeneID" id="106555717"/>
<evidence type="ECO:0000256" key="2">
    <source>
        <dbReference type="ARBA" id="ARBA00004922"/>
    </source>
</evidence>
<dbReference type="KEGG" id="tsr:106555717"/>
<evidence type="ECO:0000256" key="13">
    <source>
        <dbReference type="ARBA" id="ARBA00049239"/>
    </source>
</evidence>
<keyword evidence="15" id="KW-1185">Reference proteome</keyword>
<evidence type="ECO:0000256" key="11">
    <source>
        <dbReference type="ARBA" id="ARBA00023180"/>
    </source>
</evidence>
<proteinExistence type="inferred from homology"/>
<evidence type="ECO:0000313" key="17">
    <source>
        <dbReference type="RefSeq" id="XP_013930086.1"/>
    </source>
</evidence>
<dbReference type="PANTHER" id="PTHR11214">
    <property type="entry name" value="BETA-1,3-N-ACETYLGLUCOSAMINYLTRANSFERASE"/>
    <property type="match status" value="1"/>
</dbReference>
<keyword evidence="8 14" id="KW-1133">Transmembrane helix</keyword>
<reference evidence="16 17" key="1">
    <citation type="submission" date="2025-04" db="UniProtKB">
        <authorList>
            <consortium name="RefSeq"/>
        </authorList>
    </citation>
    <scope>IDENTIFICATION</scope>
    <source>
        <tissue evidence="16 17">Skeletal muscle</tissue>
    </source>
</reference>
<dbReference type="CTD" id="84002"/>
<dbReference type="Proteomes" id="UP000504617">
    <property type="component" value="Unplaced"/>
</dbReference>
<evidence type="ECO:0000256" key="14">
    <source>
        <dbReference type="RuleBase" id="RU363063"/>
    </source>
</evidence>
<organism evidence="15 16">
    <name type="scientific">Thamnophis sirtalis</name>
    <dbReference type="NCBI Taxonomy" id="35019"/>
    <lineage>
        <taxon>Eukaryota</taxon>
        <taxon>Metazoa</taxon>
        <taxon>Chordata</taxon>
        <taxon>Craniata</taxon>
        <taxon>Vertebrata</taxon>
        <taxon>Euteleostomi</taxon>
        <taxon>Lepidosauria</taxon>
        <taxon>Squamata</taxon>
        <taxon>Bifurcata</taxon>
        <taxon>Unidentata</taxon>
        <taxon>Episquamata</taxon>
        <taxon>Toxicofera</taxon>
        <taxon>Serpentes</taxon>
        <taxon>Colubroidea</taxon>
        <taxon>Colubridae</taxon>
        <taxon>Natricinae</taxon>
        <taxon>Thamnophis</taxon>
    </lineage>
</organism>
<dbReference type="InterPro" id="IPR002659">
    <property type="entry name" value="Glyco_trans_31"/>
</dbReference>
<evidence type="ECO:0000256" key="10">
    <source>
        <dbReference type="ARBA" id="ARBA00023136"/>
    </source>
</evidence>
<dbReference type="RefSeq" id="XP_013930085.1">
    <property type="nucleotide sequence ID" value="XM_014074610.1"/>
</dbReference>
<keyword evidence="4 14" id="KW-0328">Glycosyltransferase</keyword>
<comment type="pathway">
    <text evidence="2">Protein modification; protein glycosylation.</text>
</comment>
<dbReference type="AlphaFoldDB" id="A0A6I9Z2J1"/>
<dbReference type="Pfam" id="PF01762">
    <property type="entry name" value="Galactosyl_T"/>
    <property type="match status" value="1"/>
</dbReference>
<evidence type="ECO:0000256" key="7">
    <source>
        <dbReference type="ARBA" id="ARBA00022968"/>
    </source>
</evidence>
<evidence type="ECO:0000313" key="15">
    <source>
        <dbReference type="Proteomes" id="UP000504617"/>
    </source>
</evidence>
<evidence type="ECO:0000256" key="12">
    <source>
        <dbReference type="ARBA" id="ARBA00048750"/>
    </source>
</evidence>
<dbReference type="Gene3D" id="3.90.550.50">
    <property type="match status" value="1"/>
</dbReference>
<dbReference type="GO" id="GO:0047256">
    <property type="term" value="F:lactosylceramide 1,3-N-acetyl-beta-D-glucosaminyltransferase activity"/>
    <property type="evidence" value="ECO:0007669"/>
    <property type="project" value="UniProtKB-EC"/>
</dbReference>
<keyword evidence="11" id="KW-0325">Glycoprotein</keyword>
<dbReference type="GO" id="GO:0006493">
    <property type="term" value="P:protein O-linked glycosylation"/>
    <property type="evidence" value="ECO:0007669"/>
    <property type="project" value="TreeGrafter"/>
</dbReference>
<dbReference type="PANTHER" id="PTHR11214:SF21">
    <property type="entry name" value="LACTOSYLCERAMIDE 1,3-N-ACETYL-BETA-D-GLUCOSAMINYLTRANSFERASE"/>
    <property type="match status" value="1"/>
</dbReference>
<dbReference type="GO" id="GO:0000139">
    <property type="term" value="C:Golgi membrane"/>
    <property type="evidence" value="ECO:0007669"/>
    <property type="project" value="UniProtKB-SubCell"/>
</dbReference>
<accession>A0A6I9Z2J1</accession>
<keyword evidence="9 14" id="KW-0333">Golgi apparatus</keyword>
<evidence type="ECO:0000256" key="6">
    <source>
        <dbReference type="ARBA" id="ARBA00022692"/>
    </source>
</evidence>
<sequence length="377" mass="44092">MYVNSRRIRKYQFVHIFATCFVLCFLFFSVEIDSPSFAQYMKALSYRFLINGYTFVNDNLTTSRCNRVARHRYLINHEEKCQGQDVLLLILVKTPPENYHRRDAIRQTWGNEDYVHHYLNATIKVLFVLGQSENFSLGSDIQMKLEREDKRYGDLIQQDFLDNFYNLTYKLLLQFSWANNFCPHAKFIMPADDDIFIHTPNLIAYLQNLAQIGAQDVWIGYVHHASPPIRNKESKYYVSYEMYPWHAYPDYTAGAGYVLSRDVAAKVYRASQTLNSSFYIDDVFMGFCANKVGIVPQNHPFFTGGGKAPYHPCIYDKMITSHGHVEDLQYFWQQITDLRVKNFSSGVWGSIYCRIVNIMLLCRLYNHNTYLCSAAFS</sequence>
<dbReference type="RefSeq" id="XP_013930086.1">
    <property type="nucleotide sequence ID" value="XM_014074611.1"/>
</dbReference>
<keyword evidence="6 14" id="KW-0812">Transmembrane</keyword>
<evidence type="ECO:0000256" key="1">
    <source>
        <dbReference type="ARBA" id="ARBA00004323"/>
    </source>
</evidence>
<name>A0A6I9Z2J1_9SAUR</name>
<keyword evidence="10 14" id="KW-0472">Membrane</keyword>
<dbReference type="GO" id="GO:0030148">
    <property type="term" value="P:sphingolipid biosynthetic process"/>
    <property type="evidence" value="ECO:0007669"/>
    <property type="project" value="UniProtKB-ARBA"/>
</dbReference>
<dbReference type="OrthoDB" id="115198at2759"/>
<comment type="subcellular location">
    <subcellularLocation>
        <location evidence="1 14">Golgi apparatus membrane</location>
        <topology evidence="1 14">Single-pass type II membrane protein</topology>
    </subcellularLocation>
</comment>
<comment type="similarity">
    <text evidence="3 14">Belongs to the glycosyltransferase 31 family.</text>
</comment>
<evidence type="ECO:0000256" key="4">
    <source>
        <dbReference type="ARBA" id="ARBA00022676"/>
    </source>
</evidence>
<dbReference type="FunFam" id="3.90.550.50:FF:000019">
    <property type="entry name" value="Hexosyltransferase"/>
    <property type="match status" value="1"/>
</dbReference>
<protein>
    <recommendedName>
        <fullName evidence="14">Hexosyltransferase</fullName>
        <ecNumber evidence="14">2.4.1.-</ecNumber>
    </recommendedName>
</protein>
<feature type="transmembrane region" description="Helical" evidence="14">
    <location>
        <begin position="12"/>
        <end position="30"/>
    </location>
</feature>
<evidence type="ECO:0000256" key="3">
    <source>
        <dbReference type="ARBA" id="ARBA00008661"/>
    </source>
</evidence>
<evidence type="ECO:0000256" key="8">
    <source>
        <dbReference type="ARBA" id="ARBA00022989"/>
    </source>
</evidence>
<keyword evidence="7 14" id="KW-0735">Signal-anchor</keyword>
<dbReference type="EC" id="2.4.1.-" evidence="14"/>
<evidence type="ECO:0000256" key="5">
    <source>
        <dbReference type="ARBA" id="ARBA00022679"/>
    </source>
</evidence>